<proteinExistence type="predicted"/>
<dbReference type="EMBL" id="BMMK01000021">
    <property type="protein sequence ID" value="GGM67299.1"/>
    <property type="molecule type" value="Genomic_DNA"/>
</dbReference>
<organism evidence="2 3">
    <name type="scientific">Longimycelium tulufanense</name>
    <dbReference type="NCBI Taxonomy" id="907463"/>
    <lineage>
        <taxon>Bacteria</taxon>
        <taxon>Bacillati</taxon>
        <taxon>Actinomycetota</taxon>
        <taxon>Actinomycetes</taxon>
        <taxon>Pseudonocardiales</taxon>
        <taxon>Pseudonocardiaceae</taxon>
        <taxon>Longimycelium</taxon>
    </lineage>
</organism>
<reference evidence="2" key="2">
    <citation type="submission" date="2020-09" db="EMBL/GenBank/DDBJ databases">
        <authorList>
            <person name="Sun Q."/>
            <person name="Zhou Y."/>
        </authorList>
    </citation>
    <scope>NUCLEOTIDE SEQUENCE</scope>
    <source>
        <strain evidence="2">CGMCC 4.5737</strain>
    </source>
</reference>
<comment type="caution">
    <text evidence="2">The sequence shown here is derived from an EMBL/GenBank/DDBJ whole genome shotgun (WGS) entry which is preliminary data.</text>
</comment>
<name>A0A8J3CHH5_9PSEU</name>
<keyword evidence="1" id="KW-0812">Transmembrane</keyword>
<gene>
    <name evidence="2" type="ORF">GCM10012275_42330</name>
</gene>
<dbReference type="AlphaFoldDB" id="A0A8J3CHH5"/>
<feature type="transmembrane region" description="Helical" evidence="1">
    <location>
        <begin position="12"/>
        <end position="33"/>
    </location>
</feature>
<evidence type="ECO:0000256" key="1">
    <source>
        <dbReference type="SAM" id="Phobius"/>
    </source>
</evidence>
<keyword evidence="1" id="KW-1133">Transmembrane helix</keyword>
<dbReference type="Proteomes" id="UP000637578">
    <property type="component" value="Unassembled WGS sequence"/>
</dbReference>
<sequence>MLTLVGQLVARIDVLLLGLMVMGVAAFGLARLLRDPYRVWRCRRTTDRIRRSFPVPPVVPPVPRQRREPVPVRIEVRPLQVPEPDHRRERVAAEAQRA</sequence>
<keyword evidence="1" id="KW-0472">Membrane</keyword>
<evidence type="ECO:0000313" key="3">
    <source>
        <dbReference type="Proteomes" id="UP000637578"/>
    </source>
</evidence>
<accession>A0A8J3CHH5</accession>
<dbReference type="RefSeq" id="WP_189060132.1">
    <property type="nucleotide sequence ID" value="NZ_BMMK01000021.1"/>
</dbReference>
<keyword evidence="3" id="KW-1185">Reference proteome</keyword>
<protein>
    <submittedName>
        <fullName evidence="2">Uncharacterized protein</fullName>
    </submittedName>
</protein>
<reference evidence="2" key="1">
    <citation type="journal article" date="2014" name="Int. J. Syst. Evol. Microbiol.">
        <title>Complete genome sequence of Corynebacterium casei LMG S-19264T (=DSM 44701T), isolated from a smear-ripened cheese.</title>
        <authorList>
            <consortium name="US DOE Joint Genome Institute (JGI-PGF)"/>
            <person name="Walter F."/>
            <person name="Albersmeier A."/>
            <person name="Kalinowski J."/>
            <person name="Ruckert C."/>
        </authorList>
    </citation>
    <scope>NUCLEOTIDE SEQUENCE</scope>
    <source>
        <strain evidence="2">CGMCC 4.5737</strain>
    </source>
</reference>
<evidence type="ECO:0000313" key="2">
    <source>
        <dbReference type="EMBL" id="GGM67299.1"/>
    </source>
</evidence>